<dbReference type="Proteomes" id="UP000326671">
    <property type="component" value="Unassembled WGS sequence"/>
</dbReference>
<dbReference type="NCBIfam" id="TIGR02532">
    <property type="entry name" value="IV_pilin_GFxxxE"/>
    <property type="match status" value="1"/>
</dbReference>
<gene>
    <name evidence="4" type="ORF">F4V44_13660</name>
</gene>
<dbReference type="OrthoDB" id="2456766at2"/>
<dbReference type="GO" id="GO:0009986">
    <property type="term" value="C:cell surface"/>
    <property type="evidence" value="ECO:0007669"/>
    <property type="project" value="UniProtKB-SubCell"/>
</dbReference>
<accession>A0A5J5HQ31</accession>
<evidence type="ECO:0000256" key="3">
    <source>
        <dbReference type="SAM" id="Phobius"/>
    </source>
</evidence>
<reference evidence="4 5" key="1">
    <citation type="submission" date="2019-09" db="EMBL/GenBank/DDBJ databases">
        <title>Whole genome sequences of isolates from the Mars Exploration Rovers.</title>
        <authorList>
            <person name="Seuylemezian A."/>
            <person name="Vaishampayan P."/>
        </authorList>
    </citation>
    <scope>NUCLEOTIDE SEQUENCE [LARGE SCALE GENOMIC DNA]</scope>
    <source>
        <strain evidence="4 5">MER_TA_151</strain>
    </source>
</reference>
<keyword evidence="3" id="KW-1133">Transmembrane helix</keyword>
<keyword evidence="2" id="KW-0178">Competence</keyword>
<sequence length="171" mass="19343">MKINGLPNRNKGGDRLNDKSRYSENGLTLVEVLVSITILAIILTSFLSFFNQAYSYTKKNEDKTVGINVAKNVLYYFEQQDYETFSNYISKNSEASTMTYNSCADPTLNFSSEEVKVCHGFFSTTINNTPFETTVTLQKHESLSDYLIPVKVTVTWNENKQTATVEGVIKK</sequence>
<keyword evidence="3" id="KW-0472">Membrane</keyword>
<comment type="subcellular location">
    <subcellularLocation>
        <location evidence="1">Cell surface</location>
    </subcellularLocation>
</comment>
<evidence type="ECO:0000313" key="4">
    <source>
        <dbReference type="EMBL" id="KAA9023142.1"/>
    </source>
</evidence>
<feature type="transmembrane region" description="Helical" evidence="3">
    <location>
        <begin position="26"/>
        <end position="50"/>
    </location>
</feature>
<keyword evidence="3" id="KW-0812">Transmembrane</keyword>
<dbReference type="EMBL" id="VYKL01000020">
    <property type="protein sequence ID" value="KAA9023142.1"/>
    <property type="molecule type" value="Genomic_DNA"/>
</dbReference>
<name>A0A5J5HQ31_9BACI</name>
<dbReference type="InterPro" id="IPR012902">
    <property type="entry name" value="N_methyl_site"/>
</dbReference>
<evidence type="ECO:0000256" key="2">
    <source>
        <dbReference type="ARBA" id="ARBA00023287"/>
    </source>
</evidence>
<organism evidence="4 5">
    <name type="scientific">Niallia endozanthoxylica</name>
    <dbReference type="NCBI Taxonomy" id="2036016"/>
    <lineage>
        <taxon>Bacteria</taxon>
        <taxon>Bacillati</taxon>
        <taxon>Bacillota</taxon>
        <taxon>Bacilli</taxon>
        <taxon>Bacillales</taxon>
        <taxon>Bacillaceae</taxon>
        <taxon>Niallia</taxon>
    </lineage>
</organism>
<dbReference type="Pfam" id="PF07963">
    <property type="entry name" value="N_methyl"/>
    <property type="match status" value="1"/>
</dbReference>
<evidence type="ECO:0000313" key="5">
    <source>
        <dbReference type="Proteomes" id="UP000326671"/>
    </source>
</evidence>
<evidence type="ECO:0000256" key="1">
    <source>
        <dbReference type="ARBA" id="ARBA00004241"/>
    </source>
</evidence>
<protein>
    <submittedName>
        <fullName evidence="4">Type II secretion system protein</fullName>
    </submittedName>
</protein>
<comment type="caution">
    <text evidence="4">The sequence shown here is derived from an EMBL/GenBank/DDBJ whole genome shotgun (WGS) entry which is preliminary data.</text>
</comment>
<proteinExistence type="predicted"/>
<dbReference type="GO" id="GO:0030420">
    <property type="term" value="P:establishment of competence for transformation"/>
    <property type="evidence" value="ECO:0007669"/>
    <property type="project" value="UniProtKB-KW"/>
</dbReference>
<dbReference type="AlphaFoldDB" id="A0A5J5HQ31"/>
<keyword evidence="5" id="KW-1185">Reference proteome</keyword>